<keyword evidence="2" id="KW-1185">Reference proteome</keyword>
<name>A0AAV9GE50_9PEZI</name>
<gene>
    <name evidence="1" type="ORF">QBC34DRAFT_163883</name>
</gene>
<accession>A0AAV9GE50</accession>
<evidence type="ECO:0008006" key="3">
    <source>
        <dbReference type="Google" id="ProtNLM"/>
    </source>
</evidence>
<comment type="caution">
    <text evidence="1">The sequence shown here is derived from an EMBL/GenBank/DDBJ whole genome shotgun (WGS) entry which is preliminary data.</text>
</comment>
<reference evidence="1" key="2">
    <citation type="submission" date="2023-05" db="EMBL/GenBank/DDBJ databases">
        <authorList>
            <consortium name="Lawrence Berkeley National Laboratory"/>
            <person name="Steindorff A."/>
            <person name="Hensen N."/>
            <person name="Bonometti L."/>
            <person name="Westerberg I."/>
            <person name="Brannstrom I.O."/>
            <person name="Guillou S."/>
            <person name="Cros-Aarteil S."/>
            <person name="Calhoun S."/>
            <person name="Haridas S."/>
            <person name="Kuo A."/>
            <person name="Mondo S."/>
            <person name="Pangilinan J."/>
            <person name="Riley R."/>
            <person name="Labutti K."/>
            <person name="Andreopoulos B."/>
            <person name="Lipzen A."/>
            <person name="Chen C."/>
            <person name="Yanf M."/>
            <person name="Daum C."/>
            <person name="Ng V."/>
            <person name="Clum A."/>
            <person name="Ohm R."/>
            <person name="Martin F."/>
            <person name="Silar P."/>
            <person name="Natvig D."/>
            <person name="Lalanne C."/>
            <person name="Gautier V."/>
            <person name="Ament-Velasquez S.L."/>
            <person name="Kruys A."/>
            <person name="Hutchinson M.I."/>
            <person name="Powell A.J."/>
            <person name="Barry K."/>
            <person name="Miller A.N."/>
            <person name="Grigoriev I.V."/>
            <person name="Debuchy R."/>
            <person name="Gladieux P."/>
            <person name="Thoren M.H."/>
            <person name="Johannesson H."/>
        </authorList>
    </citation>
    <scope>NUCLEOTIDE SEQUENCE</scope>
    <source>
        <strain evidence="1">PSN243</strain>
    </source>
</reference>
<dbReference type="Proteomes" id="UP001321760">
    <property type="component" value="Unassembled WGS sequence"/>
</dbReference>
<sequence length="229" mass="25368">MTTYTGIMPAAMHHQWPHRLRPHQPYPPSRHAQARHLIRALKPALCPRDLSSIFAFAHMAFNLCCRRNPAFSRSNSLILSIVMGRGGAMKSLAFALSFSNCCLPPYEKSTGSPFSSAFLRPLILAWYASSVTASTNCSRMPSDSYAIATACAELVGRRLDGQSPDLGVDAFAANCVGARGKCDGQSLREMLLSWLTFHSWRQDSQWSGSLRRTGILSVMMLMTWKHQTS</sequence>
<dbReference type="EMBL" id="MU865965">
    <property type="protein sequence ID" value="KAK4445401.1"/>
    <property type="molecule type" value="Genomic_DNA"/>
</dbReference>
<reference evidence="1" key="1">
    <citation type="journal article" date="2023" name="Mol. Phylogenet. Evol.">
        <title>Genome-scale phylogeny and comparative genomics of the fungal order Sordariales.</title>
        <authorList>
            <person name="Hensen N."/>
            <person name="Bonometti L."/>
            <person name="Westerberg I."/>
            <person name="Brannstrom I.O."/>
            <person name="Guillou S."/>
            <person name="Cros-Aarteil S."/>
            <person name="Calhoun S."/>
            <person name="Haridas S."/>
            <person name="Kuo A."/>
            <person name="Mondo S."/>
            <person name="Pangilinan J."/>
            <person name="Riley R."/>
            <person name="LaButti K."/>
            <person name="Andreopoulos B."/>
            <person name="Lipzen A."/>
            <person name="Chen C."/>
            <person name="Yan M."/>
            <person name="Daum C."/>
            <person name="Ng V."/>
            <person name="Clum A."/>
            <person name="Steindorff A."/>
            <person name="Ohm R.A."/>
            <person name="Martin F."/>
            <person name="Silar P."/>
            <person name="Natvig D.O."/>
            <person name="Lalanne C."/>
            <person name="Gautier V."/>
            <person name="Ament-Velasquez S.L."/>
            <person name="Kruys A."/>
            <person name="Hutchinson M.I."/>
            <person name="Powell A.J."/>
            <person name="Barry K."/>
            <person name="Miller A.N."/>
            <person name="Grigoriev I.V."/>
            <person name="Debuchy R."/>
            <person name="Gladieux P."/>
            <person name="Hiltunen Thoren M."/>
            <person name="Johannesson H."/>
        </authorList>
    </citation>
    <scope>NUCLEOTIDE SEQUENCE</scope>
    <source>
        <strain evidence="1">PSN243</strain>
    </source>
</reference>
<organism evidence="1 2">
    <name type="scientific">Podospora aff. communis PSN243</name>
    <dbReference type="NCBI Taxonomy" id="3040156"/>
    <lineage>
        <taxon>Eukaryota</taxon>
        <taxon>Fungi</taxon>
        <taxon>Dikarya</taxon>
        <taxon>Ascomycota</taxon>
        <taxon>Pezizomycotina</taxon>
        <taxon>Sordariomycetes</taxon>
        <taxon>Sordariomycetidae</taxon>
        <taxon>Sordariales</taxon>
        <taxon>Podosporaceae</taxon>
        <taxon>Podospora</taxon>
    </lineage>
</organism>
<evidence type="ECO:0000313" key="2">
    <source>
        <dbReference type="Proteomes" id="UP001321760"/>
    </source>
</evidence>
<protein>
    <recommendedName>
        <fullName evidence="3">Polyketide synthase</fullName>
    </recommendedName>
</protein>
<proteinExistence type="predicted"/>
<dbReference type="AlphaFoldDB" id="A0AAV9GE50"/>
<evidence type="ECO:0000313" key="1">
    <source>
        <dbReference type="EMBL" id="KAK4445401.1"/>
    </source>
</evidence>